<comment type="caution">
    <text evidence="2">The sequence shown here is derived from an EMBL/GenBank/DDBJ whole genome shotgun (WGS) entry which is preliminary data.</text>
</comment>
<evidence type="ECO:0000313" key="2">
    <source>
        <dbReference type="EMBL" id="KAK9946883.1"/>
    </source>
</evidence>
<keyword evidence="1" id="KW-0472">Membrane</keyword>
<evidence type="ECO:0000313" key="3">
    <source>
        <dbReference type="Proteomes" id="UP001457282"/>
    </source>
</evidence>
<protein>
    <submittedName>
        <fullName evidence="2">Uncharacterized protein</fullName>
    </submittedName>
</protein>
<keyword evidence="1" id="KW-0812">Transmembrane</keyword>
<keyword evidence="1" id="KW-1133">Transmembrane helix</keyword>
<dbReference type="EMBL" id="JBEDUW010000002">
    <property type="protein sequence ID" value="KAK9946883.1"/>
    <property type="molecule type" value="Genomic_DNA"/>
</dbReference>
<accession>A0AAW1YCV7</accession>
<dbReference type="Proteomes" id="UP001457282">
    <property type="component" value="Unassembled WGS sequence"/>
</dbReference>
<gene>
    <name evidence="2" type="ORF">M0R45_012325</name>
</gene>
<evidence type="ECO:0000256" key="1">
    <source>
        <dbReference type="SAM" id="Phobius"/>
    </source>
</evidence>
<sequence length="97" mass="10795">MILPIIVGFLPIFVGMYLLYSCLLRCAASSEKRETHGGLSSAELQKLPKMSGKEATRLQPCLPSPVRRHLACQAIYTNRSVVSTVLMICRYLPLLVM</sequence>
<feature type="transmembrane region" description="Helical" evidence="1">
    <location>
        <begin position="6"/>
        <end position="24"/>
    </location>
</feature>
<name>A0AAW1YCV7_RUBAR</name>
<keyword evidence="3" id="KW-1185">Reference proteome</keyword>
<dbReference type="AlphaFoldDB" id="A0AAW1YCV7"/>
<organism evidence="2 3">
    <name type="scientific">Rubus argutus</name>
    <name type="common">Southern blackberry</name>
    <dbReference type="NCBI Taxonomy" id="59490"/>
    <lineage>
        <taxon>Eukaryota</taxon>
        <taxon>Viridiplantae</taxon>
        <taxon>Streptophyta</taxon>
        <taxon>Embryophyta</taxon>
        <taxon>Tracheophyta</taxon>
        <taxon>Spermatophyta</taxon>
        <taxon>Magnoliopsida</taxon>
        <taxon>eudicotyledons</taxon>
        <taxon>Gunneridae</taxon>
        <taxon>Pentapetalae</taxon>
        <taxon>rosids</taxon>
        <taxon>fabids</taxon>
        <taxon>Rosales</taxon>
        <taxon>Rosaceae</taxon>
        <taxon>Rosoideae</taxon>
        <taxon>Rosoideae incertae sedis</taxon>
        <taxon>Rubus</taxon>
    </lineage>
</organism>
<proteinExistence type="predicted"/>
<reference evidence="2 3" key="1">
    <citation type="journal article" date="2023" name="G3 (Bethesda)">
        <title>A chromosome-length genome assembly and annotation of blackberry (Rubus argutus, cv. 'Hillquist').</title>
        <authorList>
            <person name="Bruna T."/>
            <person name="Aryal R."/>
            <person name="Dudchenko O."/>
            <person name="Sargent D.J."/>
            <person name="Mead D."/>
            <person name="Buti M."/>
            <person name="Cavallini A."/>
            <person name="Hytonen T."/>
            <person name="Andres J."/>
            <person name="Pham M."/>
            <person name="Weisz D."/>
            <person name="Mascagni F."/>
            <person name="Usai G."/>
            <person name="Natali L."/>
            <person name="Bassil N."/>
            <person name="Fernandez G.E."/>
            <person name="Lomsadze A."/>
            <person name="Armour M."/>
            <person name="Olukolu B."/>
            <person name="Poorten T."/>
            <person name="Britton C."/>
            <person name="Davik J."/>
            <person name="Ashrafi H."/>
            <person name="Aiden E.L."/>
            <person name="Borodovsky M."/>
            <person name="Worthington M."/>
        </authorList>
    </citation>
    <scope>NUCLEOTIDE SEQUENCE [LARGE SCALE GENOMIC DNA]</scope>
    <source>
        <strain evidence="2">PI 553951</strain>
    </source>
</reference>